<feature type="region of interest" description="Disordered" evidence="11">
    <location>
        <begin position="1071"/>
        <end position="1095"/>
    </location>
</feature>
<comment type="similarity">
    <text evidence="4">Belongs to the sorting nexin family.</text>
</comment>
<comment type="subcellular location">
    <subcellularLocation>
        <location evidence="3">Cytoplasm</location>
    </subcellularLocation>
    <subcellularLocation>
        <location evidence="2">Membrane</location>
        <topology evidence="2">Peripheral membrane protein</topology>
        <orientation evidence="2">Cytoplasmic side</orientation>
    </subcellularLocation>
</comment>
<dbReference type="PANTHER" id="PTHR47554:SF1">
    <property type="entry name" value="SORTING NEXIN MVP1"/>
    <property type="match status" value="1"/>
</dbReference>
<dbReference type="GO" id="GO:0016020">
    <property type="term" value="C:membrane"/>
    <property type="evidence" value="ECO:0007669"/>
    <property type="project" value="UniProtKB-SubCell"/>
</dbReference>
<dbReference type="GO" id="GO:0042147">
    <property type="term" value="P:retrograde transport, endosome to Golgi"/>
    <property type="evidence" value="ECO:0007669"/>
    <property type="project" value="InterPro"/>
</dbReference>
<feature type="compositionally biased region" description="Basic and acidic residues" evidence="11">
    <location>
        <begin position="1325"/>
        <end position="1339"/>
    </location>
</feature>
<dbReference type="FunFam" id="1.20.1270.60:FF:000072">
    <property type="entry name" value="Sorting nexin MVP1"/>
    <property type="match status" value="1"/>
</dbReference>
<dbReference type="Proteomes" id="UP000184383">
    <property type="component" value="Unassembled WGS sequence"/>
</dbReference>
<evidence type="ECO:0000256" key="6">
    <source>
        <dbReference type="ARBA" id="ARBA00022448"/>
    </source>
</evidence>
<evidence type="ECO:0000313" key="14">
    <source>
        <dbReference type="Proteomes" id="UP000184383"/>
    </source>
</evidence>
<evidence type="ECO:0000256" key="11">
    <source>
        <dbReference type="SAM" id="MobiDB-lite"/>
    </source>
</evidence>
<feature type="compositionally biased region" description="Polar residues" evidence="11">
    <location>
        <begin position="293"/>
        <end position="305"/>
    </location>
</feature>
<feature type="region of interest" description="Disordered" evidence="11">
    <location>
        <begin position="1325"/>
        <end position="1497"/>
    </location>
</feature>
<feature type="compositionally biased region" description="Polar residues" evidence="11">
    <location>
        <begin position="1340"/>
        <end position="1351"/>
    </location>
</feature>
<evidence type="ECO:0000256" key="2">
    <source>
        <dbReference type="ARBA" id="ARBA00004287"/>
    </source>
</evidence>
<dbReference type="SMART" id="SM00382">
    <property type="entry name" value="AAA"/>
    <property type="match status" value="1"/>
</dbReference>
<dbReference type="GO" id="GO:0005524">
    <property type="term" value="F:ATP binding"/>
    <property type="evidence" value="ECO:0007669"/>
    <property type="project" value="InterPro"/>
</dbReference>
<dbReference type="PROSITE" id="PS50195">
    <property type="entry name" value="PX"/>
    <property type="match status" value="1"/>
</dbReference>
<keyword evidence="6" id="KW-0813">Transport</keyword>
<comment type="function">
    <text evidence="1">Required for vacuolar protein sorting.</text>
</comment>
<feature type="region of interest" description="Disordered" evidence="11">
    <location>
        <begin position="1"/>
        <end position="212"/>
    </location>
</feature>
<sequence>MGQEQRAIHPFFRKESGISTKSSPIIQIDNSPNGQSREPDDAYLTCENSLTDTPSVMLEHDPNSSRRKRQRTKEPRDNETSQGPQVNDGDISRTPSPHGVKDAPVDASTMSTHAPEAGIESQTPSTNTLASHPVTPALPPPDYPELPSDTTQSIGLPERRSARQKTIGLNSNGKLLSSPATNRSEDKLDEKPGSKRNRNGSRKTKKNEKKMVVIKYATENDARERIGSVIEDIVNGRKKYVPPTRPAQRPAPKRVQSQPSKATHPFFMKKSNRPAETPSSTEQVSHDSESKDTQNTAPGKTNPKPTSDFAKSFYSFKPRPKFPEPIHPIWPPQDLVHVRGSQESPIQRQLGPLNLDQKKAKMAAVSINDKENVLLSDMHRARHSESQSPNALRVPKRHNASGKTLLKKVMRQLAGSDAEHDADRKVPNKSCHPAVSKLQSSIPTSMTAFDRGEYDTSLWAQKYAPKCASEILQSGRETLMLRDWLKYLMVSAVDTGKSSDTAKQKAEDKKRAKKRKRAEKLDGFIVSSEEENSEMDELVDSDEDELAGDVTVSKRTVIRSGDMAISSRKGGEKGRMSNAILLSGPSGCGKTASVYAVAKELDFEVFEIHPGNRRSAKDIVERVGDMTRNHLVHNLNGSDETEVEDAKQNKLTFFKSSSAKNTKGNEKSRQKNPEHEADQKRSRSQKQSLILLEEADLLFEEDKQFWSGVITLIQQSKRPIIITCNDESLIPIEDISLHAILRYRNPTPDLAVEYLLLMAANEGHLLNRGPVCDLYAANGKDLRKSIMELNFWCQMAVGSEKSGIDWIIDRWPPGSDLDSQGDPLRVISKNTYQSFMGWFNRDMMLSNTLDSQAECQQESLHWWKLTLQDSESMCEFERPSPASAHEQLERLRFESEYADMRSSLDLLSSGCSVESELDAIDISVPPMPEKQRTNYIEGYPLLHTDLKPDYSSLPAAIGSTFKVLMGNVFRPNNEHVLEYTQAEQVMHNVIKPQAVNPPGAELLAALDPVKQGPYNVFPVPTGRLAPSFENGTRPLSEDLAPYIRAIMGFDLRLEKYRLELSGLLSHSTNRTKKMRTTKASRAALEGGTKTDTRKERWFPSDTYSSRIMATGNKEWQDLLVEQGHFCVGTGPEASREPSRDCNEDASESSGDGAPLDHRGPSPAFPTVFAARNSPSLIIPHVLRFKSSLFADDQNSSASLFADDSSPWNNTNTKRTARHELVKTLLPDTDIPESYVDAYDLVLNAGDRAGSGVGLTSVREILSGSELSASDQAKIFNLVISGENDNNSSIGVGRGEFSVLLALVGLAQEGEDITFDAVDDRRKKLPEPKSSYLDRLRAKQESNTPVVSQERPSTPPPSAPLQEPNSTFSRRSRRESLGGLEADPWGSPQLHRDHAHTRGQTESDHAVLNGYGSVRSTTNTWSNKPLEGNNQTDVLNGNRRNDTTDAVRPPSSSESGWGDGFGSSTPGDAFGNIERSGIGAFGPPTNDREEPNPIRRSLGMGRDVASRVEEVVTVTLLPEKEGLFMFQHRNYEVKSARKGSTVVRRYSDFVWLLDCLHKRYPFRTLPLLPPKRISVNGTHLAADSTSFLEKRRRGLVRFSNALVRHPVLSQEQLVIMFLTVPTELSVWRKQATISVQDEFAGRILPVDLEDSLPSTLMDTFETVRSGVKRSAEIYINLCTLLERLARRNEGLGADHLRFSLALQSLTEVTKDTYAVDTNDVPSVNEGIHATARHLSTSQSLLEDEAKAWESGVLEDLKQQRDCLVSVREMFDRRDRYARNNIPQLERRIGNNERKLQDLRVRPQGTVKPGEIERVEESIFKDKESIVQQHARGVFIKECIRDELVHFQQSQYHISRLHQDWSQERVKYAELQADNWRSLSDQVESMPTGE</sequence>
<evidence type="ECO:0000313" key="13">
    <source>
        <dbReference type="EMBL" id="OJJ37646.1"/>
    </source>
</evidence>
<feature type="domain" description="PX" evidence="12">
    <location>
        <begin position="1508"/>
        <end position="1623"/>
    </location>
</feature>
<keyword evidence="7" id="KW-0963">Cytoplasm</keyword>
<feature type="region of interest" description="Disordered" evidence="11">
    <location>
        <begin position="654"/>
        <end position="685"/>
    </location>
</feature>
<dbReference type="InterPro" id="IPR003593">
    <property type="entry name" value="AAA+_ATPase"/>
</dbReference>
<dbReference type="InterPro" id="IPR045734">
    <property type="entry name" value="Snx8_BAR_dom"/>
</dbReference>
<feature type="compositionally biased region" description="Polar residues" evidence="11">
    <location>
        <begin position="167"/>
        <end position="182"/>
    </location>
</feature>
<protein>
    <recommendedName>
        <fullName evidence="5">Sorting nexin MVP1</fullName>
    </recommendedName>
    <alternativeName>
        <fullName evidence="10">Sorting nexin mvp1</fullName>
    </alternativeName>
</protein>
<dbReference type="Gene3D" id="1.20.1270.60">
    <property type="entry name" value="Arfaptin homology (AH) domain/BAR domain"/>
    <property type="match status" value="1"/>
</dbReference>
<evidence type="ECO:0000256" key="3">
    <source>
        <dbReference type="ARBA" id="ARBA00004496"/>
    </source>
</evidence>
<dbReference type="SUPFAM" id="SSF52540">
    <property type="entry name" value="P-loop containing nucleoside triphosphate hydrolases"/>
    <property type="match status" value="1"/>
</dbReference>
<dbReference type="InterPro" id="IPR001683">
    <property type="entry name" value="PX_dom"/>
</dbReference>
<dbReference type="InterPro" id="IPR035704">
    <property type="entry name" value="SNX8/Mvp1_PX"/>
</dbReference>
<dbReference type="GeneID" id="63746576"/>
<dbReference type="GO" id="GO:0006623">
    <property type="term" value="P:protein targeting to vacuole"/>
    <property type="evidence" value="ECO:0007669"/>
    <property type="project" value="TreeGrafter"/>
</dbReference>
<dbReference type="OrthoDB" id="10064318at2759"/>
<feature type="compositionally biased region" description="Polar residues" evidence="11">
    <location>
        <begin position="1413"/>
        <end position="1434"/>
    </location>
</feature>
<feature type="compositionally biased region" description="Basic residues" evidence="11">
    <location>
        <begin position="194"/>
        <end position="208"/>
    </location>
</feature>
<dbReference type="Gene3D" id="3.30.1520.10">
    <property type="entry name" value="Phox-like domain"/>
    <property type="match status" value="1"/>
</dbReference>
<feature type="region of interest" description="Disordered" evidence="11">
    <location>
        <begin position="1128"/>
        <end position="1165"/>
    </location>
</feature>
<evidence type="ECO:0000256" key="10">
    <source>
        <dbReference type="ARBA" id="ARBA00072009"/>
    </source>
</evidence>
<evidence type="ECO:0000256" key="9">
    <source>
        <dbReference type="ARBA" id="ARBA00023136"/>
    </source>
</evidence>
<dbReference type="GO" id="GO:0016887">
    <property type="term" value="F:ATP hydrolysis activity"/>
    <property type="evidence" value="ECO:0007669"/>
    <property type="project" value="InterPro"/>
</dbReference>
<feature type="region of interest" description="Disordered" evidence="11">
    <location>
        <begin position="237"/>
        <end position="316"/>
    </location>
</feature>
<evidence type="ECO:0000256" key="7">
    <source>
        <dbReference type="ARBA" id="ARBA00022490"/>
    </source>
</evidence>
<accession>A0A1L9RRQ4</accession>
<dbReference type="Pfam" id="PF19566">
    <property type="entry name" value="Snx8_BAR_dom"/>
    <property type="match status" value="1"/>
</dbReference>
<feature type="compositionally biased region" description="Basic and acidic residues" evidence="11">
    <location>
        <begin position="183"/>
        <end position="193"/>
    </location>
</feature>
<feature type="compositionally biased region" description="Basic and acidic residues" evidence="11">
    <location>
        <begin position="1133"/>
        <end position="1142"/>
    </location>
</feature>
<dbReference type="Pfam" id="PF00004">
    <property type="entry name" value="AAA"/>
    <property type="match status" value="1"/>
</dbReference>
<dbReference type="SMART" id="SM00312">
    <property type="entry name" value="PX"/>
    <property type="match status" value="1"/>
</dbReference>
<dbReference type="RefSeq" id="XP_040691322.1">
    <property type="nucleotide sequence ID" value="XM_040830728.1"/>
</dbReference>
<dbReference type="CDD" id="cd07597">
    <property type="entry name" value="BAR_SNX8"/>
    <property type="match status" value="1"/>
</dbReference>
<dbReference type="CDD" id="cd06866">
    <property type="entry name" value="PX_SNX8_Mvp1p_like"/>
    <property type="match status" value="1"/>
</dbReference>
<dbReference type="PANTHER" id="PTHR47554">
    <property type="entry name" value="SORTING NEXIN MVP1"/>
    <property type="match status" value="1"/>
</dbReference>
<keyword evidence="9" id="KW-0472">Membrane</keyword>
<dbReference type="GO" id="GO:0005768">
    <property type="term" value="C:endosome"/>
    <property type="evidence" value="ECO:0007669"/>
    <property type="project" value="TreeGrafter"/>
</dbReference>
<feature type="compositionally biased region" description="Basic and acidic residues" evidence="11">
    <location>
        <begin position="663"/>
        <end position="681"/>
    </location>
</feature>
<name>A0A1L9RRQ4_ASPWE</name>
<evidence type="ECO:0000256" key="5">
    <source>
        <dbReference type="ARBA" id="ARBA00014268"/>
    </source>
</evidence>
<dbReference type="Gene3D" id="3.40.50.300">
    <property type="entry name" value="P-loop containing nucleotide triphosphate hydrolases"/>
    <property type="match status" value="1"/>
</dbReference>
<dbReference type="Pfam" id="PF00787">
    <property type="entry name" value="PX"/>
    <property type="match status" value="1"/>
</dbReference>
<keyword evidence="14" id="KW-1185">Reference proteome</keyword>
<feature type="compositionally biased region" description="Polar residues" evidence="11">
    <location>
        <begin position="17"/>
        <end position="36"/>
    </location>
</feature>
<evidence type="ECO:0000256" key="8">
    <source>
        <dbReference type="ARBA" id="ARBA00022927"/>
    </source>
</evidence>
<dbReference type="InterPro" id="IPR027267">
    <property type="entry name" value="AH/BAR_dom_sf"/>
</dbReference>
<dbReference type="InterPro" id="IPR036871">
    <property type="entry name" value="PX_dom_sf"/>
</dbReference>
<dbReference type="VEuPathDB" id="FungiDB:ASPWEDRAFT_171117"/>
<evidence type="ECO:0000256" key="1">
    <source>
        <dbReference type="ARBA" id="ARBA00002474"/>
    </source>
</evidence>
<dbReference type="EMBL" id="KV878211">
    <property type="protein sequence ID" value="OJJ37646.1"/>
    <property type="molecule type" value="Genomic_DNA"/>
</dbReference>
<keyword evidence="8" id="KW-0653">Protein transport</keyword>
<proteinExistence type="inferred from homology"/>
<dbReference type="InterPro" id="IPR003959">
    <property type="entry name" value="ATPase_AAA_core"/>
</dbReference>
<organism evidence="13 14">
    <name type="scientific">Aspergillus wentii DTO 134E9</name>
    <dbReference type="NCBI Taxonomy" id="1073089"/>
    <lineage>
        <taxon>Eukaryota</taxon>
        <taxon>Fungi</taxon>
        <taxon>Dikarya</taxon>
        <taxon>Ascomycota</taxon>
        <taxon>Pezizomycotina</taxon>
        <taxon>Eurotiomycetes</taxon>
        <taxon>Eurotiomycetidae</taxon>
        <taxon>Eurotiales</taxon>
        <taxon>Aspergillaceae</taxon>
        <taxon>Aspergillus</taxon>
        <taxon>Aspergillus subgen. Cremei</taxon>
    </lineage>
</organism>
<reference evidence="14" key="1">
    <citation type="journal article" date="2017" name="Genome Biol.">
        <title>Comparative genomics reveals high biological diversity and specific adaptations in the industrially and medically important fungal genus Aspergillus.</title>
        <authorList>
            <person name="de Vries R.P."/>
            <person name="Riley R."/>
            <person name="Wiebenga A."/>
            <person name="Aguilar-Osorio G."/>
            <person name="Amillis S."/>
            <person name="Uchima C.A."/>
            <person name="Anderluh G."/>
            <person name="Asadollahi M."/>
            <person name="Askin M."/>
            <person name="Barry K."/>
            <person name="Battaglia E."/>
            <person name="Bayram O."/>
            <person name="Benocci T."/>
            <person name="Braus-Stromeyer S.A."/>
            <person name="Caldana C."/>
            <person name="Canovas D."/>
            <person name="Cerqueira G.C."/>
            <person name="Chen F."/>
            <person name="Chen W."/>
            <person name="Choi C."/>
            <person name="Clum A."/>
            <person name="Dos Santos R.A."/>
            <person name="Damasio A.R."/>
            <person name="Diallinas G."/>
            <person name="Emri T."/>
            <person name="Fekete E."/>
            <person name="Flipphi M."/>
            <person name="Freyberg S."/>
            <person name="Gallo A."/>
            <person name="Gournas C."/>
            <person name="Habgood R."/>
            <person name="Hainaut M."/>
            <person name="Harispe M.L."/>
            <person name="Henrissat B."/>
            <person name="Hilden K.S."/>
            <person name="Hope R."/>
            <person name="Hossain A."/>
            <person name="Karabika E."/>
            <person name="Karaffa L."/>
            <person name="Karanyi Z."/>
            <person name="Krasevec N."/>
            <person name="Kuo A."/>
            <person name="Kusch H."/>
            <person name="LaButti K."/>
            <person name="Lagendijk E.L."/>
            <person name="Lapidus A."/>
            <person name="Levasseur A."/>
            <person name="Lindquist E."/>
            <person name="Lipzen A."/>
            <person name="Logrieco A.F."/>
            <person name="MacCabe A."/>
            <person name="Maekelae M.R."/>
            <person name="Malavazi I."/>
            <person name="Melin P."/>
            <person name="Meyer V."/>
            <person name="Mielnichuk N."/>
            <person name="Miskei M."/>
            <person name="Molnar A.P."/>
            <person name="Mule G."/>
            <person name="Ngan C.Y."/>
            <person name="Orejas M."/>
            <person name="Orosz E."/>
            <person name="Ouedraogo J.P."/>
            <person name="Overkamp K.M."/>
            <person name="Park H.-S."/>
            <person name="Perrone G."/>
            <person name="Piumi F."/>
            <person name="Punt P.J."/>
            <person name="Ram A.F."/>
            <person name="Ramon A."/>
            <person name="Rauscher S."/>
            <person name="Record E."/>
            <person name="Riano-Pachon D.M."/>
            <person name="Robert V."/>
            <person name="Roehrig J."/>
            <person name="Ruller R."/>
            <person name="Salamov A."/>
            <person name="Salih N.S."/>
            <person name="Samson R.A."/>
            <person name="Sandor E."/>
            <person name="Sanguinetti M."/>
            <person name="Schuetze T."/>
            <person name="Sepcic K."/>
            <person name="Shelest E."/>
            <person name="Sherlock G."/>
            <person name="Sophianopoulou V."/>
            <person name="Squina F.M."/>
            <person name="Sun H."/>
            <person name="Susca A."/>
            <person name="Todd R.B."/>
            <person name="Tsang A."/>
            <person name="Unkles S.E."/>
            <person name="van de Wiele N."/>
            <person name="van Rossen-Uffink D."/>
            <person name="Oliveira J.V."/>
            <person name="Vesth T.C."/>
            <person name="Visser J."/>
            <person name="Yu J.-H."/>
            <person name="Zhou M."/>
            <person name="Andersen M.R."/>
            <person name="Archer D.B."/>
            <person name="Baker S.E."/>
            <person name="Benoit I."/>
            <person name="Brakhage A.A."/>
            <person name="Braus G.H."/>
            <person name="Fischer R."/>
            <person name="Frisvad J.C."/>
            <person name="Goldman G.H."/>
            <person name="Houbraken J."/>
            <person name="Oakley B."/>
            <person name="Pocsi I."/>
            <person name="Scazzocchio C."/>
            <person name="Seiboth B."/>
            <person name="vanKuyk P.A."/>
            <person name="Wortman J."/>
            <person name="Dyer P.S."/>
            <person name="Grigoriev I.V."/>
        </authorList>
    </citation>
    <scope>NUCLEOTIDE SEQUENCE [LARGE SCALE GENOMIC DNA]</scope>
    <source>
        <strain evidence="14">DTO 134E9</strain>
    </source>
</reference>
<dbReference type="GO" id="GO:0005829">
    <property type="term" value="C:cytosol"/>
    <property type="evidence" value="ECO:0007669"/>
    <property type="project" value="GOC"/>
</dbReference>
<feature type="compositionally biased region" description="Polar residues" evidence="11">
    <location>
        <begin position="120"/>
        <end position="130"/>
    </location>
</feature>
<dbReference type="FunFam" id="3.30.1520.10:FF:000037">
    <property type="entry name" value="Sorting nexin mvp-1"/>
    <property type="match status" value="1"/>
</dbReference>
<evidence type="ECO:0000259" key="12">
    <source>
        <dbReference type="PROSITE" id="PS50195"/>
    </source>
</evidence>
<dbReference type="GO" id="GO:0032266">
    <property type="term" value="F:phosphatidylinositol-3-phosphate binding"/>
    <property type="evidence" value="ECO:0007669"/>
    <property type="project" value="TreeGrafter"/>
</dbReference>
<evidence type="ECO:0000256" key="4">
    <source>
        <dbReference type="ARBA" id="ARBA00010883"/>
    </source>
</evidence>
<dbReference type="InterPro" id="IPR027417">
    <property type="entry name" value="P-loop_NTPase"/>
</dbReference>
<dbReference type="InterPro" id="IPR028662">
    <property type="entry name" value="SNX8/Mvp1"/>
</dbReference>
<gene>
    <name evidence="13" type="ORF">ASPWEDRAFT_171117</name>
</gene>
<dbReference type="STRING" id="1073089.A0A1L9RRQ4"/>
<dbReference type="SUPFAM" id="SSF64268">
    <property type="entry name" value="PX domain"/>
    <property type="match status" value="1"/>
</dbReference>